<comment type="function">
    <text evidence="6">Transcriptional repressor that regulates multiple aspects of plant growth and development.</text>
</comment>
<dbReference type="PANTHER" id="PTHR33057:SF21">
    <property type="entry name" value="TRANSCRIPTION REPRESSOR"/>
    <property type="match status" value="1"/>
</dbReference>
<evidence type="ECO:0000256" key="2">
    <source>
        <dbReference type="ARBA" id="ARBA00022491"/>
    </source>
</evidence>
<organism evidence="9 10">
    <name type="scientific">Rubroshorea leprosula</name>
    <dbReference type="NCBI Taxonomy" id="152421"/>
    <lineage>
        <taxon>Eukaryota</taxon>
        <taxon>Viridiplantae</taxon>
        <taxon>Streptophyta</taxon>
        <taxon>Embryophyta</taxon>
        <taxon>Tracheophyta</taxon>
        <taxon>Spermatophyta</taxon>
        <taxon>Magnoliopsida</taxon>
        <taxon>eudicotyledons</taxon>
        <taxon>Gunneridae</taxon>
        <taxon>Pentapetalae</taxon>
        <taxon>rosids</taxon>
        <taxon>malvids</taxon>
        <taxon>Malvales</taxon>
        <taxon>Dipterocarpaceae</taxon>
        <taxon>Rubroshorea</taxon>
    </lineage>
</organism>
<reference evidence="9 10" key="1">
    <citation type="journal article" date="2021" name="Commun. Biol.">
        <title>The genome of Shorea leprosula (Dipterocarpaceae) highlights the ecological relevance of drought in aseasonal tropical rainforests.</title>
        <authorList>
            <person name="Ng K.K.S."/>
            <person name="Kobayashi M.J."/>
            <person name="Fawcett J.A."/>
            <person name="Hatakeyama M."/>
            <person name="Paape T."/>
            <person name="Ng C.H."/>
            <person name="Ang C.C."/>
            <person name="Tnah L.H."/>
            <person name="Lee C.T."/>
            <person name="Nishiyama T."/>
            <person name="Sese J."/>
            <person name="O'Brien M.J."/>
            <person name="Copetti D."/>
            <person name="Mohd Noor M.I."/>
            <person name="Ong R.C."/>
            <person name="Putra M."/>
            <person name="Sireger I.Z."/>
            <person name="Indrioko S."/>
            <person name="Kosugi Y."/>
            <person name="Izuno A."/>
            <person name="Isagi Y."/>
            <person name="Lee S.L."/>
            <person name="Shimizu K.K."/>
        </authorList>
    </citation>
    <scope>NUCLEOTIDE SEQUENCE [LARGE SCALE GENOMIC DNA]</scope>
    <source>
        <strain evidence="9">214</strain>
    </source>
</reference>
<keyword evidence="2 6" id="KW-0678">Repressor</keyword>
<name>A0AAV5KT64_9ROSI</name>
<dbReference type="InterPro" id="IPR006458">
    <property type="entry name" value="Ovate_C"/>
</dbReference>
<evidence type="ECO:0000256" key="6">
    <source>
        <dbReference type="RuleBase" id="RU367028"/>
    </source>
</evidence>
<dbReference type="GO" id="GO:0005634">
    <property type="term" value="C:nucleus"/>
    <property type="evidence" value="ECO:0007669"/>
    <property type="project" value="UniProtKB-SubCell"/>
</dbReference>
<dbReference type="PROSITE" id="PS51754">
    <property type="entry name" value="OVATE"/>
    <property type="match status" value="1"/>
</dbReference>
<dbReference type="Proteomes" id="UP001054252">
    <property type="component" value="Unassembled WGS sequence"/>
</dbReference>
<keyword evidence="10" id="KW-1185">Reference proteome</keyword>
<dbReference type="EMBL" id="BPVZ01000077">
    <property type="protein sequence ID" value="GKV27751.1"/>
    <property type="molecule type" value="Genomic_DNA"/>
</dbReference>
<keyword evidence="5 6" id="KW-0539">Nucleus</keyword>
<keyword evidence="4 6" id="KW-0804">Transcription</keyword>
<sequence>MLPSTLRKNFNLCFTKIKRPLNLQPSNNTSPMSADYSRQFPSTTASILFTNINSLDDHTFDSTAKSCTLSPSSEPDMDTESEPDFATVLSSERFFFSSPGGSNSIIDSSPSIATAESSEPGATDDDQSLQIQSGNAPTVNDIVAVSTFSRDPFMEFRRSMQEIVEARDLVDVKANWDNLHELLLCYLALNPKSTHKFITRAFADLLVSLMVDGGSIQKRESSNGGRSIPEQCTCNIV</sequence>
<keyword evidence="3 6" id="KW-0805">Transcription regulation</keyword>
<evidence type="ECO:0000256" key="4">
    <source>
        <dbReference type="ARBA" id="ARBA00023163"/>
    </source>
</evidence>
<dbReference type="InterPro" id="IPR038933">
    <property type="entry name" value="Ovate"/>
</dbReference>
<feature type="compositionally biased region" description="Polar residues" evidence="7">
    <location>
        <begin position="101"/>
        <end position="117"/>
    </location>
</feature>
<gene>
    <name evidence="9" type="ORF">SLEP1_g36886</name>
</gene>
<dbReference type="NCBIfam" id="TIGR01568">
    <property type="entry name" value="A_thal_3678"/>
    <property type="match status" value="1"/>
</dbReference>
<proteinExistence type="predicted"/>
<feature type="region of interest" description="Disordered" evidence="7">
    <location>
        <begin position="101"/>
        <end position="134"/>
    </location>
</feature>
<comment type="caution">
    <text evidence="9">The sequence shown here is derived from an EMBL/GenBank/DDBJ whole genome shotgun (WGS) entry which is preliminary data.</text>
</comment>
<dbReference type="PANTHER" id="PTHR33057">
    <property type="entry name" value="TRANSCRIPTION REPRESSOR OFP7-RELATED"/>
    <property type="match status" value="1"/>
</dbReference>
<evidence type="ECO:0000259" key="8">
    <source>
        <dbReference type="PROSITE" id="PS51754"/>
    </source>
</evidence>
<dbReference type="Pfam" id="PF04844">
    <property type="entry name" value="Ovate"/>
    <property type="match status" value="1"/>
</dbReference>
<evidence type="ECO:0000313" key="9">
    <source>
        <dbReference type="EMBL" id="GKV27751.1"/>
    </source>
</evidence>
<dbReference type="GO" id="GO:0045892">
    <property type="term" value="P:negative regulation of DNA-templated transcription"/>
    <property type="evidence" value="ECO:0007669"/>
    <property type="project" value="UniProtKB-UniRule"/>
</dbReference>
<evidence type="ECO:0000256" key="3">
    <source>
        <dbReference type="ARBA" id="ARBA00023015"/>
    </source>
</evidence>
<accession>A0AAV5KT64</accession>
<dbReference type="AlphaFoldDB" id="A0AAV5KT64"/>
<evidence type="ECO:0000313" key="10">
    <source>
        <dbReference type="Proteomes" id="UP001054252"/>
    </source>
</evidence>
<comment type="subcellular location">
    <subcellularLocation>
        <location evidence="1 6">Nucleus</location>
    </subcellularLocation>
</comment>
<evidence type="ECO:0000256" key="7">
    <source>
        <dbReference type="SAM" id="MobiDB-lite"/>
    </source>
</evidence>
<protein>
    <recommendedName>
        <fullName evidence="6">Transcription repressor</fullName>
    </recommendedName>
    <alternativeName>
        <fullName evidence="6">Ovate family protein</fullName>
    </alternativeName>
</protein>
<evidence type="ECO:0000256" key="1">
    <source>
        <dbReference type="ARBA" id="ARBA00004123"/>
    </source>
</evidence>
<feature type="domain" description="OVATE" evidence="8">
    <location>
        <begin position="145"/>
        <end position="208"/>
    </location>
</feature>
<evidence type="ECO:0000256" key="5">
    <source>
        <dbReference type="ARBA" id="ARBA00023242"/>
    </source>
</evidence>